<feature type="binding site" evidence="13">
    <location>
        <begin position="127"/>
        <end position="130"/>
    </location>
    <ligand>
        <name>GTP</name>
        <dbReference type="ChEBI" id="CHEBI:37565"/>
    </ligand>
</feature>
<dbReference type="GO" id="GO:0016192">
    <property type="term" value="P:vesicle-mediated transport"/>
    <property type="evidence" value="ECO:0007669"/>
    <property type="project" value="UniProtKB-KW"/>
</dbReference>
<dbReference type="SMART" id="SM00177">
    <property type="entry name" value="ARF"/>
    <property type="match status" value="1"/>
</dbReference>
<dbReference type="InterPro" id="IPR006689">
    <property type="entry name" value="Small_GTPase_ARF/SAR"/>
</dbReference>
<protein>
    <recommendedName>
        <fullName evidence="3">small monomeric GTPase</fullName>
        <ecNumber evidence="3">3.6.5.2</ecNumber>
    </recommendedName>
</protein>
<dbReference type="InterPro" id="IPR005225">
    <property type="entry name" value="Small_GTP-bd"/>
</dbReference>
<keyword evidence="7" id="KW-0931">ER-Golgi transport</keyword>
<dbReference type="InterPro" id="IPR027417">
    <property type="entry name" value="P-loop_NTPase"/>
</dbReference>
<evidence type="ECO:0000256" key="10">
    <source>
        <dbReference type="ARBA" id="ARBA00023134"/>
    </source>
</evidence>
<dbReference type="GO" id="GO:0003925">
    <property type="term" value="F:G protein activity"/>
    <property type="evidence" value="ECO:0007669"/>
    <property type="project" value="UniProtKB-EC"/>
</dbReference>
<organism evidence="16">
    <name type="scientific">Medioppia subpectinata</name>
    <dbReference type="NCBI Taxonomy" id="1979941"/>
    <lineage>
        <taxon>Eukaryota</taxon>
        <taxon>Metazoa</taxon>
        <taxon>Ecdysozoa</taxon>
        <taxon>Arthropoda</taxon>
        <taxon>Chelicerata</taxon>
        <taxon>Arachnida</taxon>
        <taxon>Acari</taxon>
        <taxon>Acariformes</taxon>
        <taxon>Sarcoptiformes</taxon>
        <taxon>Oribatida</taxon>
        <taxon>Brachypylina</taxon>
        <taxon>Oppioidea</taxon>
        <taxon>Oppiidae</taxon>
        <taxon>Medioppia</taxon>
    </lineage>
</organism>
<evidence type="ECO:0000256" key="5">
    <source>
        <dbReference type="ARBA" id="ARBA00022707"/>
    </source>
</evidence>
<dbReference type="GO" id="GO:0005525">
    <property type="term" value="F:GTP binding"/>
    <property type="evidence" value="ECO:0007669"/>
    <property type="project" value="UniProtKB-KW"/>
</dbReference>
<accession>A0A7R9LDB0</accession>
<dbReference type="NCBIfam" id="TIGR00231">
    <property type="entry name" value="small_GTP"/>
    <property type="match status" value="1"/>
</dbReference>
<dbReference type="GO" id="GO:0046872">
    <property type="term" value="F:metal ion binding"/>
    <property type="evidence" value="ECO:0007669"/>
    <property type="project" value="UniProtKB-KW"/>
</dbReference>
<evidence type="ECO:0000256" key="6">
    <source>
        <dbReference type="ARBA" id="ARBA00022741"/>
    </source>
</evidence>
<evidence type="ECO:0000256" key="15">
    <source>
        <dbReference type="RuleBase" id="RU003925"/>
    </source>
</evidence>
<dbReference type="GO" id="GO:0051649">
    <property type="term" value="P:establishment of localization in cell"/>
    <property type="evidence" value="ECO:0007669"/>
    <property type="project" value="UniProtKB-ARBA"/>
</dbReference>
<dbReference type="EC" id="3.6.5.2" evidence="3"/>
<evidence type="ECO:0000256" key="11">
    <source>
        <dbReference type="ARBA" id="ARBA00023288"/>
    </source>
</evidence>
<keyword evidence="14" id="KW-0460">Magnesium</keyword>
<evidence type="ECO:0000256" key="12">
    <source>
        <dbReference type="ARBA" id="ARBA00048098"/>
    </source>
</evidence>
<dbReference type="OrthoDB" id="25466at2759"/>
<evidence type="ECO:0000256" key="7">
    <source>
        <dbReference type="ARBA" id="ARBA00022892"/>
    </source>
</evidence>
<evidence type="ECO:0000256" key="8">
    <source>
        <dbReference type="ARBA" id="ARBA00022927"/>
    </source>
</evidence>
<dbReference type="InterPro" id="IPR024156">
    <property type="entry name" value="Small_GTPase_ARF"/>
</dbReference>
<dbReference type="SUPFAM" id="SSF52540">
    <property type="entry name" value="P-loop containing nucleoside triphosphate hydrolases"/>
    <property type="match status" value="1"/>
</dbReference>
<sequence length="198" mass="22771">MGSIGSKLCHNNYRNEKRLLMLGLDSSGKTSVAERISYWTNEPVLTLPGRDFTVWHVKYKGHGFTLWDCSGGRKSRDLWRNHYTGTYGLVFVVDAGDRHRVSEAKRVLHSICSDREMKDVVVLVLVNKQDRPNGGCAMRAKEIEFILGMNRLRQKHWYIKECSARDGRGFTDCLLCFVPHMSGHPLHRSAYTMVDTFY</sequence>
<dbReference type="GO" id="GO:0000139">
    <property type="term" value="C:Golgi membrane"/>
    <property type="evidence" value="ECO:0007669"/>
    <property type="project" value="UniProtKB-SubCell"/>
</dbReference>
<comment type="subcellular location">
    <subcellularLocation>
        <location evidence="1">Golgi apparatus membrane</location>
        <topology evidence="1">Lipid-anchor</topology>
        <orientation evidence="1">Cytoplasmic side</orientation>
    </subcellularLocation>
</comment>
<feature type="binding site" evidence="14">
    <location>
        <position position="30"/>
    </location>
    <ligand>
        <name>Mg(2+)</name>
        <dbReference type="ChEBI" id="CHEBI:18420"/>
    </ligand>
</feature>
<keyword evidence="5" id="KW-0519">Myristate</keyword>
<comment type="similarity">
    <text evidence="2 15">Belongs to the small GTPase superfamily. Arf family.</text>
</comment>
<keyword evidence="9" id="KW-0333">Golgi apparatus</keyword>
<dbReference type="PROSITE" id="PS51417">
    <property type="entry name" value="ARF"/>
    <property type="match status" value="1"/>
</dbReference>
<dbReference type="AlphaFoldDB" id="A0A7R9LDB0"/>
<dbReference type="EMBL" id="CAJPIZ010021085">
    <property type="protein sequence ID" value="CAG2117511.1"/>
    <property type="molecule type" value="Genomic_DNA"/>
</dbReference>
<keyword evidence="14" id="KW-0479">Metal-binding</keyword>
<evidence type="ECO:0000256" key="13">
    <source>
        <dbReference type="PIRSR" id="PIRSR606689-1"/>
    </source>
</evidence>
<evidence type="ECO:0000256" key="4">
    <source>
        <dbReference type="ARBA" id="ARBA00022448"/>
    </source>
</evidence>
<feature type="binding site" evidence="13">
    <location>
        <position position="71"/>
    </location>
    <ligand>
        <name>GTP</name>
        <dbReference type="ChEBI" id="CHEBI:37565"/>
    </ligand>
</feature>
<evidence type="ECO:0000256" key="2">
    <source>
        <dbReference type="ARBA" id="ARBA00010290"/>
    </source>
</evidence>
<dbReference type="Proteomes" id="UP000759131">
    <property type="component" value="Unassembled WGS sequence"/>
</dbReference>
<dbReference type="PANTHER" id="PTHR11711">
    <property type="entry name" value="ADP RIBOSYLATION FACTOR-RELATED"/>
    <property type="match status" value="1"/>
</dbReference>
<dbReference type="PRINTS" id="PR00328">
    <property type="entry name" value="SAR1GTPBP"/>
</dbReference>
<keyword evidence="17" id="KW-1185">Reference proteome</keyword>
<keyword evidence="10 13" id="KW-0342">GTP-binding</keyword>
<dbReference type="Pfam" id="PF00025">
    <property type="entry name" value="Arf"/>
    <property type="match status" value="1"/>
</dbReference>
<keyword evidence="6 13" id="KW-0547">Nucleotide-binding</keyword>
<keyword evidence="11" id="KW-0449">Lipoprotein</keyword>
<name>A0A7R9LDB0_9ACAR</name>
<evidence type="ECO:0000256" key="3">
    <source>
        <dbReference type="ARBA" id="ARBA00011984"/>
    </source>
</evidence>
<evidence type="ECO:0000313" key="17">
    <source>
        <dbReference type="Proteomes" id="UP000759131"/>
    </source>
</evidence>
<evidence type="ECO:0000256" key="9">
    <source>
        <dbReference type="ARBA" id="ARBA00023034"/>
    </source>
</evidence>
<keyword evidence="8" id="KW-0653">Protein transport</keyword>
<gene>
    <name evidence="16" type="ORF">OSB1V03_LOCUS17464</name>
</gene>
<dbReference type="SMART" id="SM00178">
    <property type="entry name" value="SAR"/>
    <property type="match status" value="1"/>
</dbReference>
<evidence type="ECO:0000256" key="1">
    <source>
        <dbReference type="ARBA" id="ARBA00004444"/>
    </source>
</evidence>
<feature type="binding site" evidence="13">
    <location>
        <begin position="23"/>
        <end position="30"/>
    </location>
    <ligand>
        <name>GTP</name>
        <dbReference type="ChEBI" id="CHEBI:37565"/>
    </ligand>
</feature>
<evidence type="ECO:0000256" key="14">
    <source>
        <dbReference type="PIRSR" id="PIRSR606689-2"/>
    </source>
</evidence>
<dbReference type="FunFam" id="3.40.50.300:FF:003500">
    <property type="entry name" value="ADP-ribosylation factor 1"/>
    <property type="match status" value="1"/>
</dbReference>
<dbReference type="Gene3D" id="3.40.50.300">
    <property type="entry name" value="P-loop containing nucleotide triphosphate hydrolases"/>
    <property type="match status" value="1"/>
</dbReference>
<reference evidence="16" key="1">
    <citation type="submission" date="2020-11" db="EMBL/GenBank/DDBJ databases">
        <authorList>
            <person name="Tran Van P."/>
        </authorList>
    </citation>
    <scope>NUCLEOTIDE SEQUENCE</scope>
</reference>
<proteinExistence type="inferred from homology"/>
<dbReference type="GO" id="GO:0015031">
    <property type="term" value="P:protein transport"/>
    <property type="evidence" value="ECO:0007669"/>
    <property type="project" value="UniProtKB-KW"/>
</dbReference>
<comment type="catalytic activity">
    <reaction evidence="12">
        <text>GTP + H2O = GDP + phosphate + H(+)</text>
        <dbReference type="Rhea" id="RHEA:19669"/>
        <dbReference type="ChEBI" id="CHEBI:15377"/>
        <dbReference type="ChEBI" id="CHEBI:15378"/>
        <dbReference type="ChEBI" id="CHEBI:37565"/>
        <dbReference type="ChEBI" id="CHEBI:43474"/>
        <dbReference type="ChEBI" id="CHEBI:58189"/>
        <dbReference type="EC" id="3.6.5.2"/>
    </reaction>
</comment>
<keyword evidence="4" id="KW-0813">Transport</keyword>
<dbReference type="EMBL" id="OC875660">
    <property type="protein sequence ID" value="CAD7638620.1"/>
    <property type="molecule type" value="Genomic_DNA"/>
</dbReference>
<dbReference type="CDD" id="cd00878">
    <property type="entry name" value="Arf_Arl"/>
    <property type="match status" value="1"/>
</dbReference>
<evidence type="ECO:0000313" key="16">
    <source>
        <dbReference type="EMBL" id="CAD7638620.1"/>
    </source>
</evidence>